<dbReference type="KEGG" id="gur:Gura_0213"/>
<dbReference type="GO" id="GO:0030572">
    <property type="term" value="F:phosphatidyltransferase activity"/>
    <property type="evidence" value="ECO:0007669"/>
    <property type="project" value="UniProtKB-ARBA"/>
</dbReference>
<dbReference type="Pfam" id="PF13091">
    <property type="entry name" value="PLDc_2"/>
    <property type="match status" value="1"/>
</dbReference>
<dbReference type="PROSITE" id="PS50035">
    <property type="entry name" value="PLD"/>
    <property type="match status" value="1"/>
</dbReference>
<dbReference type="InterPro" id="IPR025202">
    <property type="entry name" value="PLD-like_dom"/>
</dbReference>
<evidence type="ECO:0000313" key="3">
    <source>
        <dbReference type="Proteomes" id="UP000006695"/>
    </source>
</evidence>
<organism evidence="2 3">
    <name type="scientific">Geotalea uraniireducens (strain Rf4)</name>
    <name type="common">Geobacter uraniireducens</name>
    <dbReference type="NCBI Taxonomy" id="351605"/>
    <lineage>
        <taxon>Bacteria</taxon>
        <taxon>Pseudomonadati</taxon>
        <taxon>Thermodesulfobacteriota</taxon>
        <taxon>Desulfuromonadia</taxon>
        <taxon>Geobacterales</taxon>
        <taxon>Geobacteraceae</taxon>
        <taxon>Geotalea</taxon>
    </lineage>
</organism>
<dbReference type="CDD" id="cd09131">
    <property type="entry name" value="PLDc_unchar3"/>
    <property type="match status" value="1"/>
</dbReference>
<accession>A5GDB0</accession>
<name>A5GDB0_GEOUR</name>
<keyword evidence="3" id="KW-1185">Reference proteome</keyword>
<dbReference type="PANTHER" id="PTHR21248">
    <property type="entry name" value="CARDIOLIPIN SYNTHASE"/>
    <property type="match status" value="1"/>
</dbReference>
<proteinExistence type="predicted"/>
<dbReference type="SUPFAM" id="SSF56024">
    <property type="entry name" value="Phospholipase D/nuclease"/>
    <property type="match status" value="1"/>
</dbReference>
<evidence type="ECO:0000313" key="2">
    <source>
        <dbReference type="EMBL" id="ABQ24429.1"/>
    </source>
</evidence>
<feature type="domain" description="PLD phosphodiesterase" evidence="1">
    <location>
        <begin position="138"/>
        <end position="165"/>
    </location>
</feature>
<dbReference type="Proteomes" id="UP000006695">
    <property type="component" value="Chromosome"/>
</dbReference>
<dbReference type="Gene3D" id="3.30.870.10">
    <property type="entry name" value="Endonuclease Chain A"/>
    <property type="match status" value="1"/>
</dbReference>
<dbReference type="AlphaFoldDB" id="A5GDB0"/>
<evidence type="ECO:0000259" key="1">
    <source>
        <dbReference type="PROSITE" id="PS50035"/>
    </source>
</evidence>
<gene>
    <name evidence="2" type="ordered locus">Gura_0213</name>
</gene>
<dbReference type="STRING" id="351605.Gura_0213"/>
<sequence>MKQRSKIPGKSFIPAWPAAAFWAAALLCCTAAPLFAGGSYYARTTLLRNQEYADALLKGIRDARRSIVFSFYLFKVTESRGNQPRIITAELIKAAMRGVDVTVFLEKGNDKNDQLNGENRDTAALLAKGGVKVFFDSPRVTSHMKTVVIDGRYVYIGSHNLTQSALQRNNELSVLIDSPEMAAEIKAYLDRL</sequence>
<dbReference type="GO" id="GO:0032049">
    <property type="term" value="P:cardiolipin biosynthetic process"/>
    <property type="evidence" value="ECO:0007669"/>
    <property type="project" value="UniProtKB-ARBA"/>
</dbReference>
<protein>
    <submittedName>
        <fullName evidence="2">Phospholipase D/Transphosphatidylase</fullName>
    </submittedName>
</protein>
<dbReference type="PANTHER" id="PTHR21248:SF22">
    <property type="entry name" value="PHOSPHOLIPASE D"/>
    <property type="match status" value="1"/>
</dbReference>
<dbReference type="RefSeq" id="WP_011937158.1">
    <property type="nucleotide sequence ID" value="NC_009483.1"/>
</dbReference>
<dbReference type="EMBL" id="CP000698">
    <property type="protein sequence ID" value="ABQ24429.1"/>
    <property type="molecule type" value="Genomic_DNA"/>
</dbReference>
<dbReference type="HOGENOM" id="CLU_122247_0_0_7"/>
<dbReference type="InterPro" id="IPR001736">
    <property type="entry name" value="PLipase_D/transphosphatidylase"/>
</dbReference>
<reference evidence="2 3" key="1">
    <citation type="submission" date="2007-05" db="EMBL/GenBank/DDBJ databases">
        <title>Complete sequence of Geobacter uraniireducens Rf4.</title>
        <authorList>
            <consortium name="US DOE Joint Genome Institute"/>
            <person name="Copeland A."/>
            <person name="Lucas S."/>
            <person name="Lapidus A."/>
            <person name="Barry K."/>
            <person name="Detter J.C."/>
            <person name="Glavina del Rio T."/>
            <person name="Hammon N."/>
            <person name="Israni S."/>
            <person name="Dalin E."/>
            <person name="Tice H."/>
            <person name="Pitluck S."/>
            <person name="Chertkov O."/>
            <person name="Brettin T."/>
            <person name="Bruce D."/>
            <person name="Han C."/>
            <person name="Schmutz J."/>
            <person name="Larimer F."/>
            <person name="Land M."/>
            <person name="Hauser L."/>
            <person name="Kyrpides N."/>
            <person name="Mikhailova N."/>
            <person name="Shelobolina E."/>
            <person name="Aklujkar M."/>
            <person name="Lovley D."/>
            <person name="Richardson P."/>
        </authorList>
    </citation>
    <scope>NUCLEOTIDE SEQUENCE [LARGE SCALE GENOMIC DNA]</scope>
    <source>
        <strain evidence="2 3">Rf4</strain>
    </source>
</reference>